<protein>
    <submittedName>
        <fullName evidence="4">Alpha-1,2-mannosidase, putative</fullName>
    </submittedName>
</protein>
<dbReference type="Pfam" id="PF17678">
    <property type="entry name" value="Glyco_hydro_92N"/>
    <property type="match status" value="1"/>
</dbReference>
<dbReference type="InterPro" id="IPR041371">
    <property type="entry name" value="GH92_N"/>
</dbReference>
<dbReference type="GO" id="GO:0030246">
    <property type="term" value="F:carbohydrate binding"/>
    <property type="evidence" value="ECO:0007669"/>
    <property type="project" value="InterPro"/>
</dbReference>
<dbReference type="NCBIfam" id="TIGR01180">
    <property type="entry name" value="aman2_put"/>
    <property type="match status" value="1"/>
</dbReference>
<dbReference type="GO" id="GO:0000224">
    <property type="term" value="F:peptide-N4-(N-acetyl-beta-glucosaminyl)asparagine amidase activity"/>
    <property type="evidence" value="ECO:0007669"/>
    <property type="project" value="TreeGrafter"/>
</dbReference>
<dbReference type="STRING" id="65499.SAMN04488000_13229"/>
<dbReference type="EMBL" id="FOFV01000032">
    <property type="protein sequence ID" value="SES43926.1"/>
    <property type="molecule type" value="Genomic_DNA"/>
</dbReference>
<feature type="domain" description="Glycosyl hydrolase family 92" evidence="2">
    <location>
        <begin position="293"/>
        <end position="743"/>
    </location>
</feature>
<dbReference type="Gene3D" id="2.70.98.10">
    <property type="match status" value="1"/>
</dbReference>
<dbReference type="GO" id="GO:0005975">
    <property type="term" value="P:carbohydrate metabolic process"/>
    <property type="evidence" value="ECO:0007669"/>
    <property type="project" value="InterPro"/>
</dbReference>
<dbReference type="InterPro" id="IPR005887">
    <property type="entry name" value="GH92_a_mannosidase_put"/>
</dbReference>
<dbReference type="Pfam" id="PF07971">
    <property type="entry name" value="Glyco_hydro_92"/>
    <property type="match status" value="1"/>
</dbReference>
<dbReference type="Gene3D" id="1.20.1050.60">
    <property type="entry name" value="alpha-1,2-mannosidase"/>
    <property type="match status" value="1"/>
</dbReference>
<feature type="chain" id="PRO_5011480662" evidence="1">
    <location>
        <begin position="23"/>
        <end position="745"/>
    </location>
</feature>
<dbReference type="RefSeq" id="WP_089927769.1">
    <property type="nucleotide sequence ID" value="NZ_FOFV01000032.1"/>
</dbReference>
<dbReference type="Gene3D" id="1.20.1610.10">
    <property type="entry name" value="alpha-1,2-mannosidases domains"/>
    <property type="match status" value="1"/>
</dbReference>
<dbReference type="GO" id="GO:0005829">
    <property type="term" value="C:cytosol"/>
    <property type="evidence" value="ECO:0007669"/>
    <property type="project" value="TreeGrafter"/>
</dbReference>
<evidence type="ECO:0000259" key="3">
    <source>
        <dbReference type="Pfam" id="PF17678"/>
    </source>
</evidence>
<dbReference type="PANTHER" id="PTHR12143:SF39">
    <property type="entry name" value="SECRETED PROTEIN"/>
    <property type="match status" value="1"/>
</dbReference>
<dbReference type="InterPro" id="IPR008928">
    <property type="entry name" value="6-hairpin_glycosidase_sf"/>
</dbReference>
<evidence type="ECO:0000313" key="5">
    <source>
        <dbReference type="Proteomes" id="UP000199503"/>
    </source>
</evidence>
<keyword evidence="5" id="KW-1185">Reference proteome</keyword>
<feature type="signal peptide" evidence="1">
    <location>
        <begin position="1"/>
        <end position="22"/>
    </location>
</feature>
<dbReference type="InterPro" id="IPR014718">
    <property type="entry name" value="GH-type_carb-bd"/>
</dbReference>
<reference evidence="5" key="1">
    <citation type="submission" date="2016-10" db="EMBL/GenBank/DDBJ databases">
        <authorList>
            <person name="Varghese N."/>
            <person name="Submissions S."/>
        </authorList>
    </citation>
    <scope>NUCLEOTIDE SEQUENCE [LARGE SCALE GENOMIC DNA]</scope>
    <source>
        <strain evidence="5">DSM 44437</strain>
    </source>
</reference>
<dbReference type="SUPFAM" id="SSF48208">
    <property type="entry name" value="Six-hairpin glycosidases"/>
    <property type="match status" value="1"/>
</dbReference>
<organism evidence="4 5">
    <name type="scientific">Lentzea albida</name>
    <dbReference type="NCBI Taxonomy" id="65499"/>
    <lineage>
        <taxon>Bacteria</taxon>
        <taxon>Bacillati</taxon>
        <taxon>Actinomycetota</taxon>
        <taxon>Actinomycetes</taxon>
        <taxon>Pseudonocardiales</taxon>
        <taxon>Pseudonocardiaceae</taxon>
        <taxon>Lentzea</taxon>
    </lineage>
</organism>
<evidence type="ECO:0000313" key="4">
    <source>
        <dbReference type="EMBL" id="SES43926.1"/>
    </source>
</evidence>
<dbReference type="AlphaFoldDB" id="A0A1H9XCK2"/>
<dbReference type="GO" id="GO:0006516">
    <property type="term" value="P:glycoprotein catabolic process"/>
    <property type="evidence" value="ECO:0007669"/>
    <property type="project" value="TreeGrafter"/>
</dbReference>
<keyword evidence="1" id="KW-0732">Signal</keyword>
<accession>A0A1H9XCK2</accession>
<dbReference type="PANTHER" id="PTHR12143">
    <property type="entry name" value="PEPTIDE N-GLYCANASE PNGASE -RELATED"/>
    <property type="match status" value="1"/>
</dbReference>
<evidence type="ECO:0000259" key="2">
    <source>
        <dbReference type="Pfam" id="PF07971"/>
    </source>
</evidence>
<sequence length="745" mass="79911">MRALPVFLVTVLTAALATPASAAVRDDTRYVDPLIGSAGGGNTYPGAVRPFGMISWSPTSTRGDQTNTGAANGYAYDATRVRGFSLTHVNGAGCHPGAAGDVPIMPHVGEITSSPTADTKDQVFASDFSHADEKAEAGRYRVGLKSGATADLSVTTRAGIGEFTFPVNGSLLFRTSNSLNGSEDADITIDPATNSVSGSVLTGAFCGRRANGGTNNQKTYYRLHFTASFDRPITNYGTWVDSELRPGSTTASGGEGYLTGSARAGRGSGGYVSFADSSVRMRVGISYTSLDAAKRNLAAEIPKRATVDDIAKEARKAWAKQLRAVEVDGGTADERTIFYTALYHTFLQPNVITDAGQDVRYGNFSGWDQYRAHTQLLALLAPDVASDYAQSLLEISRKNGGVWDRWVHITGPTHVMTGDPSAPAVAGMYAMGARDFDVNAAYDSLLRQATVPHPDGLSDKGCPGQCEGQRPNLAEYMRLGYAPHDTCHCWGGAAETLEDSVADQALADLGRRLGRPNAEMERRAGWWRNTFNPETGHQQARKADGTWVTPFNPASDQGFAQGSSATYTWMVPHDVQGLAEVMGGPETAAKRLDGFFKRADGSWATGGDALRYDPTNEPGIHTPWIYNELGQPRKTQETVRAMARLVYRTGPFGLPGNDDLGTMSAWYVFAALGLYPRTPSSAELHVSSPMFPKARITAKNITVLATGTPGIYVEETRWNGRKIGQPWLPESFVERGGVLVSRLEG</sequence>
<dbReference type="OrthoDB" id="9804511at2"/>
<dbReference type="InterPro" id="IPR012939">
    <property type="entry name" value="Glyco_hydro_92"/>
</dbReference>
<name>A0A1H9XCK2_9PSEU</name>
<gene>
    <name evidence="4" type="ORF">SAMN04488000_13229</name>
</gene>
<evidence type="ECO:0000256" key="1">
    <source>
        <dbReference type="SAM" id="SignalP"/>
    </source>
</evidence>
<dbReference type="Proteomes" id="UP000199503">
    <property type="component" value="Unassembled WGS sequence"/>
</dbReference>
<proteinExistence type="predicted"/>
<dbReference type="InterPro" id="IPR050883">
    <property type="entry name" value="PNGase"/>
</dbReference>
<feature type="domain" description="Glycosyl hydrolase family 92 N-terminal" evidence="3">
    <location>
        <begin position="30"/>
        <end position="286"/>
    </location>
</feature>
<dbReference type="Gene3D" id="3.30.2080.10">
    <property type="entry name" value="GH92 mannosidase domain"/>
    <property type="match status" value="1"/>
</dbReference>